<dbReference type="InterPro" id="IPR011006">
    <property type="entry name" value="CheY-like_superfamily"/>
</dbReference>
<comment type="caution">
    <text evidence="5">The sequence shown here is derived from an EMBL/GenBank/DDBJ whole genome shotgun (WGS) entry which is preliminary data.</text>
</comment>
<dbReference type="PANTHER" id="PTHR43384">
    <property type="entry name" value="SEPTUM SITE-DETERMINING PROTEIN MIND HOMOLOG, CHLOROPLASTIC-RELATED"/>
    <property type="match status" value="1"/>
</dbReference>
<dbReference type="EMBL" id="SSOC01000001">
    <property type="protein sequence ID" value="THF67250.1"/>
    <property type="molecule type" value="Genomic_DNA"/>
</dbReference>
<feature type="domain" description="Response regulatory" evidence="4">
    <location>
        <begin position="1"/>
        <end position="131"/>
    </location>
</feature>
<dbReference type="SUPFAM" id="SSF52540">
    <property type="entry name" value="P-loop containing nucleoside triphosphate hydrolases"/>
    <property type="match status" value="1"/>
</dbReference>
<dbReference type="PANTHER" id="PTHR43384:SF6">
    <property type="entry name" value="SEPTUM SITE-DETERMINING PROTEIN MIND HOMOLOG, CHLOROPLASTIC"/>
    <property type="match status" value="1"/>
</dbReference>
<organism evidence="5 6">
    <name type="scientific">Pseudothauera nasutitermitis</name>
    <dbReference type="NCBI Taxonomy" id="2565930"/>
    <lineage>
        <taxon>Bacteria</taxon>
        <taxon>Pseudomonadati</taxon>
        <taxon>Pseudomonadota</taxon>
        <taxon>Betaproteobacteria</taxon>
        <taxon>Rhodocyclales</taxon>
        <taxon>Zoogloeaceae</taxon>
        <taxon>Pseudothauera</taxon>
    </lineage>
</organism>
<proteinExistence type="predicted"/>
<protein>
    <submittedName>
        <fullName evidence="5">Response regulator</fullName>
    </submittedName>
</protein>
<keyword evidence="2" id="KW-0067">ATP-binding</keyword>
<dbReference type="GO" id="GO:0009898">
    <property type="term" value="C:cytoplasmic side of plasma membrane"/>
    <property type="evidence" value="ECO:0007669"/>
    <property type="project" value="TreeGrafter"/>
</dbReference>
<dbReference type="SUPFAM" id="SSF52172">
    <property type="entry name" value="CheY-like"/>
    <property type="match status" value="1"/>
</dbReference>
<dbReference type="GO" id="GO:0016887">
    <property type="term" value="F:ATP hydrolysis activity"/>
    <property type="evidence" value="ECO:0007669"/>
    <property type="project" value="TreeGrafter"/>
</dbReference>
<evidence type="ECO:0000256" key="1">
    <source>
        <dbReference type="ARBA" id="ARBA00022741"/>
    </source>
</evidence>
<dbReference type="OrthoDB" id="8595957at2"/>
<reference evidence="5 6" key="1">
    <citation type="submission" date="2019-04" db="EMBL/GenBank/DDBJ databases">
        <title>Azoarcus nasutitermitis sp. nov. isolated from termite nest.</title>
        <authorList>
            <person name="Lin S.-Y."/>
            <person name="Hameed A."/>
            <person name="Hsu Y.-H."/>
            <person name="Young C.-C."/>
        </authorList>
    </citation>
    <scope>NUCLEOTIDE SEQUENCE [LARGE SCALE GENOMIC DNA]</scope>
    <source>
        <strain evidence="5 6">CC-YHH838</strain>
    </source>
</reference>
<keyword evidence="1" id="KW-0547">Nucleotide-binding</keyword>
<keyword evidence="3" id="KW-0597">Phosphoprotein</keyword>
<evidence type="ECO:0000259" key="4">
    <source>
        <dbReference type="PROSITE" id="PS50110"/>
    </source>
</evidence>
<evidence type="ECO:0000256" key="3">
    <source>
        <dbReference type="PROSITE-ProRule" id="PRU00169"/>
    </source>
</evidence>
<dbReference type="InterPro" id="IPR001789">
    <property type="entry name" value="Sig_transdc_resp-reg_receiver"/>
</dbReference>
<accession>A0A4S4B3K3</accession>
<dbReference type="AlphaFoldDB" id="A0A4S4B3K3"/>
<evidence type="ECO:0000313" key="6">
    <source>
        <dbReference type="Proteomes" id="UP000308430"/>
    </source>
</evidence>
<dbReference type="GO" id="GO:0000160">
    <property type="term" value="P:phosphorelay signal transduction system"/>
    <property type="evidence" value="ECO:0007669"/>
    <property type="project" value="InterPro"/>
</dbReference>
<dbReference type="Gene3D" id="3.40.50.300">
    <property type="entry name" value="P-loop containing nucleotide triphosphate hydrolases"/>
    <property type="match status" value="1"/>
</dbReference>
<evidence type="ECO:0000313" key="5">
    <source>
        <dbReference type="EMBL" id="THF67250.1"/>
    </source>
</evidence>
<dbReference type="GO" id="GO:0005524">
    <property type="term" value="F:ATP binding"/>
    <property type="evidence" value="ECO:0007669"/>
    <property type="project" value="UniProtKB-KW"/>
</dbReference>
<dbReference type="RefSeq" id="WP_136346659.1">
    <property type="nucleotide sequence ID" value="NZ_SSOC01000001.1"/>
</dbReference>
<evidence type="ECO:0000256" key="2">
    <source>
        <dbReference type="ARBA" id="ARBA00022840"/>
    </source>
</evidence>
<dbReference type="PROSITE" id="PS50110">
    <property type="entry name" value="RESPONSE_REGULATORY"/>
    <property type="match status" value="1"/>
</dbReference>
<dbReference type="InterPro" id="IPR050625">
    <property type="entry name" value="ParA/MinD_ATPase"/>
</dbReference>
<sequence length="412" mass="42731">MSDNTSSQHEHEDGDLAVFAAAADLPLLADLLQRLKRTPAALQAGGAGEAAAWCADHAPVAVLLVDLSGAAHPLQALNELAGLYGPTTQIIALGERQDVDLYRALLQAGAFDYLVKPLKLDLLAATLARAADGTPLGLGAAVRAGRTVAVIGAGGGIGTSTVVAGLGRLLASVRHTPTVLVDFDRGKGDLPLLLGMEADAGLSSVLAAPEIDPRLLQRSLQAVGAGGKEGAAQRLHLLAQRPGPHVAVDPEHVLQLGGALSQLFSLSVWDLPACRTEGVTEVLEHAEIRIVLCEQTVQHARHVHRLLAEIGDESAGQRLLLVANAVRPADRPAISRSQFEEFVGRRIDLHLPHAGSALADGLLAGPLSLARHRGFEQALLALADRVLGRPAGAAAAAANPSWLHRLLGGKAA</sequence>
<dbReference type="Proteomes" id="UP000308430">
    <property type="component" value="Unassembled WGS sequence"/>
</dbReference>
<gene>
    <name evidence="5" type="ORF">E6C76_02410</name>
</gene>
<dbReference type="GO" id="GO:0005829">
    <property type="term" value="C:cytosol"/>
    <property type="evidence" value="ECO:0007669"/>
    <property type="project" value="TreeGrafter"/>
</dbReference>
<dbReference type="GO" id="GO:0051782">
    <property type="term" value="P:negative regulation of cell division"/>
    <property type="evidence" value="ECO:0007669"/>
    <property type="project" value="TreeGrafter"/>
</dbReference>
<dbReference type="Gene3D" id="3.40.50.2300">
    <property type="match status" value="1"/>
</dbReference>
<name>A0A4S4B3K3_9RHOO</name>
<keyword evidence="6" id="KW-1185">Reference proteome</keyword>
<dbReference type="InterPro" id="IPR027417">
    <property type="entry name" value="P-loop_NTPase"/>
</dbReference>
<feature type="modified residue" description="4-aspartylphosphate" evidence="3">
    <location>
        <position position="66"/>
    </location>
</feature>